<dbReference type="EMBL" id="AP022577">
    <property type="protein sequence ID" value="BBX87985.1"/>
    <property type="molecule type" value="Genomic_DNA"/>
</dbReference>
<organism evidence="1 2">
    <name type="scientific">Mycolicibacterium aubagnense</name>
    <dbReference type="NCBI Taxonomy" id="319707"/>
    <lineage>
        <taxon>Bacteria</taxon>
        <taxon>Bacillati</taxon>
        <taxon>Actinomycetota</taxon>
        <taxon>Actinomycetes</taxon>
        <taxon>Mycobacteriales</taxon>
        <taxon>Mycobacteriaceae</taxon>
        <taxon>Mycolicibacterium</taxon>
    </lineage>
</organism>
<gene>
    <name evidence="1" type="ORF">MAUB_58580</name>
</gene>
<evidence type="ECO:0000313" key="2">
    <source>
        <dbReference type="Proteomes" id="UP000465609"/>
    </source>
</evidence>
<sequence length="82" mass="8924">MRAMTSFKVDDLVQLRSEAQWNPSLFRIKSATAKQLVLGQLSDSSDGYVGLDTAVDLTDPESAADVIAAGPEILAQYPNIRR</sequence>
<reference evidence="1 2" key="1">
    <citation type="journal article" date="2019" name="Emerg. Microbes Infect.">
        <title>Comprehensive subspecies identification of 175 nontuberculous mycobacteria species based on 7547 genomic profiles.</title>
        <authorList>
            <person name="Matsumoto Y."/>
            <person name="Kinjo T."/>
            <person name="Motooka D."/>
            <person name="Nabeya D."/>
            <person name="Jung N."/>
            <person name="Uechi K."/>
            <person name="Horii T."/>
            <person name="Iida T."/>
            <person name="Fujita J."/>
            <person name="Nakamura S."/>
        </authorList>
    </citation>
    <scope>NUCLEOTIDE SEQUENCE [LARGE SCALE GENOMIC DNA]</scope>
    <source>
        <strain evidence="1 2">JCM 15296</strain>
    </source>
</reference>
<proteinExistence type="predicted"/>
<dbReference type="Proteomes" id="UP000465609">
    <property type="component" value="Chromosome"/>
</dbReference>
<accession>A0ABM7IMG1</accession>
<evidence type="ECO:0000313" key="1">
    <source>
        <dbReference type="EMBL" id="BBX87985.1"/>
    </source>
</evidence>
<protein>
    <submittedName>
        <fullName evidence="1">Uncharacterized protein</fullName>
    </submittedName>
</protein>
<keyword evidence="2" id="KW-1185">Reference proteome</keyword>
<name>A0ABM7IMG1_9MYCO</name>